<sequence length="235" mass="25462">MPLPTCLAMILTLKSKVNSDRPCSITSRDTISGLVTHAMQLNTANMHRRLLDKELIMTPEAADGNKTSDSFISDPNFDTNMVIILAALLCALICALGLNSIVRCALSCRRRISSETRHQVAARLSAKGLKKRDLSQIPVIVYGSGANIPATECPICLGEFEKGDKVRMLPKCNHAFHVRCIDRWLMSNSSCPTCRHSLLDKSANSNTNQEVAGARPPENGSGRQGGFIVVVAGQS</sequence>
<comment type="caution">
    <text evidence="1">The sequence shown here is derived from an EMBL/GenBank/DDBJ whole genome shotgun (WGS) entry which is preliminary data.</text>
</comment>
<evidence type="ECO:0000313" key="1">
    <source>
        <dbReference type="EMBL" id="KAI4356146.1"/>
    </source>
</evidence>
<proteinExistence type="predicted"/>
<name>A0ACB9Q8G2_BAUVA</name>
<dbReference type="Proteomes" id="UP000828941">
    <property type="component" value="Chromosome 1"/>
</dbReference>
<dbReference type="EMBL" id="CM039426">
    <property type="protein sequence ID" value="KAI4356146.1"/>
    <property type="molecule type" value="Genomic_DNA"/>
</dbReference>
<evidence type="ECO:0000313" key="2">
    <source>
        <dbReference type="Proteomes" id="UP000828941"/>
    </source>
</evidence>
<reference evidence="1 2" key="1">
    <citation type="journal article" date="2022" name="DNA Res.">
        <title>Chromosomal-level genome assembly of the orchid tree Bauhinia variegata (Leguminosae; Cercidoideae) supports the allotetraploid origin hypothesis of Bauhinia.</title>
        <authorList>
            <person name="Zhong Y."/>
            <person name="Chen Y."/>
            <person name="Zheng D."/>
            <person name="Pang J."/>
            <person name="Liu Y."/>
            <person name="Luo S."/>
            <person name="Meng S."/>
            <person name="Qian L."/>
            <person name="Wei D."/>
            <person name="Dai S."/>
            <person name="Zhou R."/>
        </authorList>
    </citation>
    <scope>NUCLEOTIDE SEQUENCE [LARGE SCALE GENOMIC DNA]</scope>
    <source>
        <strain evidence="1">BV-YZ2020</strain>
    </source>
</reference>
<gene>
    <name evidence="1" type="ORF">L6164_000192</name>
</gene>
<accession>A0ACB9Q8G2</accession>
<keyword evidence="2" id="KW-1185">Reference proteome</keyword>
<organism evidence="1 2">
    <name type="scientific">Bauhinia variegata</name>
    <name type="common">Purple orchid tree</name>
    <name type="synonym">Phanera variegata</name>
    <dbReference type="NCBI Taxonomy" id="167791"/>
    <lineage>
        <taxon>Eukaryota</taxon>
        <taxon>Viridiplantae</taxon>
        <taxon>Streptophyta</taxon>
        <taxon>Embryophyta</taxon>
        <taxon>Tracheophyta</taxon>
        <taxon>Spermatophyta</taxon>
        <taxon>Magnoliopsida</taxon>
        <taxon>eudicotyledons</taxon>
        <taxon>Gunneridae</taxon>
        <taxon>Pentapetalae</taxon>
        <taxon>rosids</taxon>
        <taxon>fabids</taxon>
        <taxon>Fabales</taxon>
        <taxon>Fabaceae</taxon>
        <taxon>Cercidoideae</taxon>
        <taxon>Cercideae</taxon>
        <taxon>Bauhiniinae</taxon>
        <taxon>Bauhinia</taxon>
    </lineage>
</organism>
<protein>
    <submittedName>
        <fullName evidence="1">Uncharacterized protein</fullName>
    </submittedName>
</protein>